<feature type="region of interest" description="Disordered" evidence="9">
    <location>
        <begin position="1308"/>
        <end position="1338"/>
    </location>
</feature>
<dbReference type="InterPro" id="IPR050760">
    <property type="entry name" value="Period_circadian_regulator"/>
</dbReference>
<dbReference type="Pfam" id="PF21353">
    <property type="entry name" value="Per3-like_PAS-A"/>
    <property type="match status" value="1"/>
</dbReference>
<evidence type="ECO:0000256" key="6">
    <source>
        <dbReference type="ARBA" id="ARBA00023108"/>
    </source>
</evidence>
<dbReference type="InterPro" id="IPR035965">
    <property type="entry name" value="PAS-like_dom_sf"/>
</dbReference>
<keyword evidence="11" id="KW-1185">Reference proteome</keyword>
<dbReference type="RefSeq" id="XP_033780317.1">
    <property type="nucleotide sequence ID" value="XM_033924426.1"/>
</dbReference>
<proteinExistence type="predicted"/>
<evidence type="ECO:0000313" key="18">
    <source>
        <dbReference type="RefSeq" id="XP_033780322.1"/>
    </source>
</evidence>
<evidence type="ECO:0000256" key="7">
    <source>
        <dbReference type="ARBA" id="ARBA00023163"/>
    </source>
</evidence>
<evidence type="ECO:0000256" key="9">
    <source>
        <dbReference type="SAM" id="MobiDB-lite"/>
    </source>
</evidence>
<keyword evidence="6" id="KW-0090">Biological rhythms</keyword>
<dbReference type="GO" id="GO:0005737">
    <property type="term" value="C:cytoplasm"/>
    <property type="evidence" value="ECO:0007669"/>
    <property type="project" value="UniProtKB-SubCell"/>
</dbReference>
<feature type="region of interest" description="Disordered" evidence="9">
    <location>
        <begin position="958"/>
        <end position="1005"/>
    </location>
</feature>
<evidence type="ECO:0000256" key="1">
    <source>
        <dbReference type="ARBA" id="ARBA00004123"/>
    </source>
</evidence>
<evidence type="ECO:0000313" key="12">
    <source>
        <dbReference type="RefSeq" id="XP_033780315.1"/>
    </source>
</evidence>
<dbReference type="RefSeq" id="XP_033780318.1">
    <property type="nucleotide sequence ID" value="XM_033924427.1"/>
</dbReference>
<feature type="compositionally biased region" description="Low complexity" evidence="9">
    <location>
        <begin position="8"/>
        <end position="25"/>
    </location>
</feature>
<dbReference type="Pfam" id="PF08447">
    <property type="entry name" value="PAS_3"/>
    <property type="match status" value="1"/>
</dbReference>
<dbReference type="GO" id="GO:0005634">
    <property type="term" value="C:nucleus"/>
    <property type="evidence" value="ECO:0007669"/>
    <property type="project" value="UniProtKB-SubCell"/>
</dbReference>
<dbReference type="GeneID" id="117350252"/>
<comment type="subcellular location">
    <subcellularLocation>
        <location evidence="2">Cytoplasm</location>
    </subcellularLocation>
    <subcellularLocation>
        <location evidence="1">Nucleus</location>
    </subcellularLocation>
</comment>
<dbReference type="InterPro" id="IPR000014">
    <property type="entry name" value="PAS"/>
</dbReference>
<organism evidence="11 12">
    <name type="scientific">Geotrypetes seraphini</name>
    <name type="common">Gaboon caecilian</name>
    <name type="synonym">Caecilia seraphini</name>
    <dbReference type="NCBI Taxonomy" id="260995"/>
    <lineage>
        <taxon>Eukaryota</taxon>
        <taxon>Metazoa</taxon>
        <taxon>Chordata</taxon>
        <taxon>Craniata</taxon>
        <taxon>Vertebrata</taxon>
        <taxon>Euteleostomi</taxon>
        <taxon>Amphibia</taxon>
        <taxon>Gymnophiona</taxon>
        <taxon>Geotrypetes</taxon>
    </lineage>
</organism>
<dbReference type="CDD" id="cd00130">
    <property type="entry name" value="PAS"/>
    <property type="match status" value="1"/>
</dbReference>
<evidence type="ECO:0000259" key="10">
    <source>
        <dbReference type="PROSITE" id="PS50112"/>
    </source>
</evidence>
<evidence type="ECO:0000313" key="16">
    <source>
        <dbReference type="RefSeq" id="XP_033780319.1"/>
    </source>
</evidence>
<dbReference type="FunFam" id="3.30.450.20:FF:000004">
    <property type="entry name" value="Period circadian protein homolog 3"/>
    <property type="match status" value="1"/>
</dbReference>
<feature type="compositionally biased region" description="Basic and acidic residues" evidence="9">
    <location>
        <begin position="1138"/>
        <end position="1147"/>
    </location>
</feature>
<dbReference type="InterPro" id="IPR057310">
    <property type="entry name" value="PER1-3_bHLH"/>
</dbReference>
<feature type="region of interest" description="Disordered" evidence="9">
    <location>
        <begin position="1085"/>
        <end position="1147"/>
    </location>
</feature>
<protein>
    <submittedName>
        <fullName evidence="12 13">Period circadian protein homolog 1 isoform X1</fullName>
    </submittedName>
</protein>
<dbReference type="KEGG" id="gsh:117350252"/>
<feature type="compositionally biased region" description="Polar residues" evidence="9">
    <location>
        <begin position="982"/>
        <end position="993"/>
    </location>
</feature>
<feature type="region of interest" description="Disordered" evidence="9">
    <location>
        <begin position="578"/>
        <end position="601"/>
    </location>
</feature>
<feature type="compositionally biased region" description="Low complexity" evidence="9">
    <location>
        <begin position="1085"/>
        <end position="1128"/>
    </location>
</feature>
<evidence type="ECO:0000256" key="4">
    <source>
        <dbReference type="ARBA" id="ARBA00022737"/>
    </source>
</evidence>
<dbReference type="RefSeq" id="XP_033780316.1">
    <property type="nucleotide sequence ID" value="XM_033924425.1"/>
</dbReference>
<evidence type="ECO:0000256" key="3">
    <source>
        <dbReference type="ARBA" id="ARBA00022490"/>
    </source>
</evidence>
<dbReference type="Proteomes" id="UP000515159">
    <property type="component" value="Chromosome 16"/>
</dbReference>
<keyword evidence="5" id="KW-0805">Transcription regulation</keyword>
<evidence type="ECO:0000313" key="15">
    <source>
        <dbReference type="RefSeq" id="XP_033780318.1"/>
    </source>
</evidence>
<evidence type="ECO:0000313" key="11">
    <source>
        <dbReference type="Proteomes" id="UP000515159"/>
    </source>
</evidence>
<dbReference type="PROSITE" id="PS50112">
    <property type="entry name" value="PAS"/>
    <property type="match status" value="1"/>
</dbReference>
<feature type="region of interest" description="Disordered" evidence="9">
    <location>
        <begin position="799"/>
        <end position="874"/>
    </location>
</feature>
<reference evidence="12 13" key="1">
    <citation type="submission" date="2025-04" db="UniProtKB">
        <authorList>
            <consortium name="RefSeq"/>
        </authorList>
    </citation>
    <scope>IDENTIFICATION</scope>
</reference>
<feature type="region of interest" description="Disordered" evidence="9">
    <location>
        <begin position="1"/>
        <end position="134"/>
    </location>
</feature>
<evidence type="ECO:0000256" key="2">
    <source>
        <dbReference type="ARBA" id="ARBA00004496"/>
    </source>
</evidence>
<dbReference type="CTD" id="5187"/>
<keyword evidence="4" id="KW-0677">Repeat</keyword>
<dbReference type="FunFam" id="3.30.450.20:FF:000013">
    <property type="entry name" value="Period circadian protein homolog 2"/>
    <property type="match status" value="1"/>
</dbReference>
<dbReference type="Pfam" id="PF12114">
    <property type="entry name" value="Period_C"/>
    <property type="match status" value="1"/>
</dbReference>
<evidence type="ECO:0000313" key="13">
    <source>
        <dbReference type="RefSeq" id="XP_033780316.1"/>
    </source>
</evidence>
<dbReference type="GO" id="GO:0043153">
    <property type="term" value="P:entrainment of circadian clock by photoperiod"/>
    <property type="evidence" value="ECO:0007669"/>
    <property type="project" value="TreeGrafter"/>
</dbReference>
<evidence type="ECO:0000313" key="14">
    <source>
        <dbReference type="RefSeq" id="XP_033780317.1"/>
    </source>
</evidence>
<sequence length="1338" mass="145597">MSNGNSDSGPSHSEGEAEAGSKSSGTGVGRRGRTPRDDAVEAEHRNQSNDDMDANGSGTESRGRDSRSSHSSTSGNGKDSALLETTESSKSTNSHSPSPPSSSIAYSLLSTSSEHDNPSTSGCSSEQSAREKTQKELMKALKELKIRLPTEKRNKVKSGTLATLQYALSCVKQVRANQDYYQQWTIDDTQPCSLDMSSYTIDELENITSEYNLKNPDTFSLAVSFITGKIVYISDQAAFILRCKHDVFKGASFAEFLAPQDVSVFYSSTAPFHLPSWSACTSADAALLDYTQEKSIFCRISGGRELHYYPFRLTPYLMKVRNSDNAEGQPCCLLIAEKVHSGYEAPRIPPDKRIFTTRHTPGCVFQEVDERAVPLLGYLPQDLIGMPVLLSVHPEDRQLMLAIHKKILQCAGQPFDHSPIRFCARNGEYVTIDTSWSSFVNPWSRKVAFILGRHKVRTGPLNEDIFTAPKGVEMKPLDLDIQELSEQIHKILMQPVHNSTPTGKGNGGSHTSQEQFLSIASSSDSNGMVMEKVQAPRPMTFQQICKDIHMVKNQGQQIFIGSRAKPPRQRATALTSLRRVGHQQAEGENEPSMGKAATPEEPHRKDLTNVSYQQINCLDSIIRYLESCNIPSTVKRKCASSSYTASSTSDDDKQKAAADMYAAKKDVIEEALKSSHQIKEPQPPAVVGAQMTPMALPSKAESVVSVTSQCSFSSTIVHVGDKKPPESDIVMMEEMPSAPAPAAPSVMQDKDQDRDQYRKVGLTKEVLSIHTQKEEQAFLTRFGDLSQVRIFDPPSLFYRQEPHYTGQHMGRGQRSSQPSIGRGAKGNGQRGRSKAKRLKQQKSAEGPEPASNGSSQPHPQGLPGSSPGNLPSMHFPTIVPAYPMPVFPPRGAMPSASEPGSQDVCYPILPSQYPSPLVTPMVALVLPNYMFPQMGSPMPPPFYPSQNSFGGNPMYPFPPPPAAQPPSTTAAATLGPEAMNPISRSTTPHSMSQPDRAESPFFESRCSSPLQLDLLQMEEPPKSLVHQEGGRPASNAEWNASTIAACAGNDVAQKEACLGEVHESSNNDALSSSSDLLDLLLQEDSQSGTGSAASGSGSAASGSMASGSNGNGSTSASGTRSSQSSNTSKYFGSIDSSENDHNGKKRVEQKDNEHFIKYVMQDPIWLLMANTDNKVMMTYQIPTRDIEKVLQEDKIKLKQMQRQQPRFTEKQKRELAEVHPWVRKGILPKAIDVKACKGCKAGMVSTCAAPPYDVDIHAMDLTVMLESIEEVADTSLSSVPGDTVSMEEGDAGACPMAAEALTPGGYFGVSPPLTEVTMEEESNSERKARGESSMQKPR</sequence>
<feature type="domain" description="PAS" evidence="10">
    <location>
        <begin position="368"/>
        <end position="411"/>
    </location>
</feature>
<feature type="compositionally biased region" description="Polar residues" evidence="9">
    <location>
        <begin position="118"/>
        <end position="127"/>
    </location>
</feature>
<keyword evidence="3" id="KW-0963">Cytoplasm</keyword>
<keyword evidence="7" id="KW-0804">Transcription</keyword>
<dbReference type="InterPro" id="IPR022728">
    <property type="entry name" value="Period_circadian-like_C"/>
</dbReference>
<name>A0A6P8PGD0_GEOSA</name>
<dbReference type="SMART" id="SM00091">
    <property type="entry name" value="PAS"/>
    <property type="match status" value="2"/>
</dbReference>
<keyword evidence="8" id="KW-0539">Nucleus</keyword>
<dbReference type="Gene3D" id="3.30.450.20">
    <property type="entry name" value="PAS domain"/>
    <property type="match status" value="2"/>
</dbReference>
<evidence type="ECO:0000256" key="8">
    <source>
        <dbReference type="ARBA" id="ARBA00023242"/>
    </source>
</evidence>
<dbReference type="GO" id="GO:0032922">
    <property type="term" value="P:circadian regulation of gene expression"/>
    <property type="evidence" value="ECO:0007669"/>
    <property type="project" value="TreeGrafter"/>
</dbReference>
<dbReference type="PANTHER" id="PTHR11269:SF8">
    <property type="entry name" value="PERIOD CIRCADIAN PROTEIN HOMOLOG 1"/>
    <property type="match status" value="1"/>
</dbReference>
<dbReference type="RefSeq" id="XP_033780315.1">
    <property type="nucleotide sequence ID" value="XM_033924424.1"/>
</dbReference>
<evidence type="ECO:0000313" key="17">
    <source>
        <dbReference type="RefSeq" id="XP_033780320.1"/>
    </source>
</evidence>
<dbReference type="InterPro" id="IPR013655">
    <property type="entry name" value="PAS_fold_3"/>
</dbReference>
<evidence type="ECO:0000256" key="5">
    <source>
        <dbReference type="ARBA" id="ARBA00023015"/>
    </source>
</evidence>
<dbReference type="InterPro" id="IPR048814">
    <property type="entry name" value="Per1-3_PAS-A"/>
</dbReference>
<dbReference type="GO" id="GO:0001222">
    <property type="term" value="F:transcription corepressor binding"/>
    <property type="evidence" value="ECO:0007669"/>
    <property type="project" value="TreeGrafter"/>
</dbReference>
<dbReference type="Pfam" id="PF23170">
    <property type="entry name" value="bHLH_PER"/>
    <property type="match status" value="1"/>
</dbReference>
<feature type="compositionally biased region" description="Basic residues" evidence="9">
    <location>
        <begin position="831"/>
        <end position="840"/>
    </location>
</feature>
<dbReference type="SUPFAM" id="SSF55785">
    <property type="entry name" value="PYP-like sensor domain (PAS domain)"/>
    <property type="match status" value="1"/>
</dbReference>
<dbReference type="RefSeq" id="XP_033780322.1">
    <property type="nucleotide sequence ID" value="XM_033924431.1"/>
</dbReference>
<accession>A0A6P8PGD0</accession>
<feature type="compositionally biased region" description="Low complexity" evidence="9">
    <location>
        <begin position="69"/>
        <end position="112"/>
    </location>
</feature>
<gene>
    <name evidence="12 13 14 15 16 17 18" type="primary">PER1</name>
</gene>
<dbReference type="GO" id="GO:0000122">
    <property type="term" value="P:negative regulation of transcription by RNA polymerase II"/>
    <property type="evidence" value="ECO:0007669"/>
    <property type="project" value="TreeGrafter"/>
</dbReference>
<dbReference type="RefSeq" id="XP_033780320.1">
    <property type="nucleotide sequence ID" value="XM_033924429.1"/>
</dbReference>
<dbReference type="GO" id="GO:0000976">
    <property type="term" value="F:transcription cis-regulatory region binding"/>
    <property type="evidence" value="ECO:0007669"/>
    <property type="project" value="TreeGrafter"/>
</dbReference>
<dbReference type="RefSeq" id="XP_033780319.1">
    <property type="nucleotide sequence ID" value="XM_033924428.1"/>
</dbReference>
<feature type="compositionally biased region" description="Basic and acidic residues" evidence="9">
    <location>
        <begin position="34"/>
        <end position="48"/>
    </location>
</feature>
<dbReference type="OrthoDB" id="7788983at2759"/>
<dbReference type="PANTHER" id="PTHR11269">
    <property type="entry name" value="PERIOD CIRCADIAN PROTEIN"/>
    <property type="match status" value="1"/>
</dbReference>